<keyword evidence="4" id="KW-0808">Transferase</keyword>
<comment type="caution">
    <text evidence="14">The sequence shown here is derived from an EMBL/GenBank/DDBJ whole genome shotgun (WGS) entry which is preliminary data.</text>
</comment>
<keyword evidence="10" id="KW-0902">Two-component regulatory system</keyword>
<sequence>MKNNNFEKFEVKNSRFFIKNLVIFLIPVILPVLILGLFSIYITQEYLQENIDIHNQNLLVQAKSQVENVFKETESIYQSLISNPEINNNLKRILESRNLSPDDYKLIRFLNNSISSQARSRDYIHSIYIYYENSQGTFLSSNQGLSYQNSFFDTSWKKEYNNRKEIDQKWMTYRRIYPEGHNNPAEEVFSLYWVNRNSGSVEGTVVLNIYSEYLKNILASFDTLKEQKLIVVDNEDNLLFSNQRLSYLDKMNTLYKLRVNDEQTIIDQENSEIFDWNYYSIVPEDIIYAAPIEITKILIFLLIFLVFLGLFVSYYLTKKNYNRITNIIEIINHAEAGEELPEIDDDTDDEYGYITREIIETFIQNSYLKLQMSERNYKQKTLELLALQSQINPHFLYNTLETIYWKVFQFTGSTNVTTKMIENLSDILKYSLHSPRKKVTINEEIKHTRSYLEIQKIRFNDRFKVKWEYDSSLIDNLIIKLILQPLVENAIHYGISEKNENGSIKIKITDSKVKDKIKISIIDSGVGFNKQRLMEVKAALLEGKTGGDNIGLRNTNKRLILMYGEEARLHIRSKKDFGTAVYFYIPREKR</sequence>
<keyword evidence="11 12" id="KW-0472">Membrane</keyword>
<dbReference type="Proteomes" id="UP000294697">
    <property type="component" value="Unassembled WGS sequence"/>
</dbReference>
<evidence type="ECO:0000256" key="4">
    <source>
        <dbReference type="ARBA" id="ARBA00022679"/>
    </source>
</evidence>
<dbReference type="Gene3D" id="3.30.565.10">
    <property type="entry name" value="Histidine kinase-like ATPase, C-terminal domain"/>
    <property type="match status" value="1"/>
</dbReference>
<dbReference type="Pfam" id="PF06580">
    <property type="entry name" value="His_kinase"/>
    <property type="match status" value="1"/>
</dbReference>
<evidence type="ECO:0000313" key="14">
    <source>
        <dbReference type="EMBL" id="TDW01506.1"/>
    </source>
</evidence>
<evidence type="ECO:0000256" key="8">
    <source>
        <dbReference type="ARBA" id="ARBA00022840"/>
    </source>
</evidence>
<dbReference type="AlphaFoldDB" id="A0A4R7YZ70"/>
<feature type="domain" description="Histidine kinase" evidence="13">
    <location>
        <begin position="475"/>
        <end position="589"/>
    </location>
</feature>
<evidence type="ECO:0000256" key="5">
    <source>
        <dbReference type="ARBA" id="ARBA00022692"/>
    </source>
</evidence>
<dbReference type="GO" id="GO:0005886">
    <property type="term" value="C:plasma membrane"/>
    <property type="evidence" value="ECO:0007669"/>
    <property type="project" value="UniProtKB-SubCell"/>
</dbReference>
<dbReference type="InterPro" id="IPR050640">
    <property type="entry name" value="Bact_2-comp_sensor_kinase"/>
</dbReference>
<reference evidence="14 15" key="1">
    <citation type="submission" date="2019-03" db="EMBL/GenBank/DDBJ databases">
        <title>Subsurface microbial communities from deep shales in Ohio and West Virginia, USA.</title>
        <authorList>
            <person name="Wrighton K."/>
        </authorList>
    </citation>
    <scope>NUCLEOTIDE SEQUENCE [LARGE SCALE GENOMIC DNA]</scope>
    <source>
        <strain evidence="14 15">MSL9.2</strain>
    </source>
</reference>
<accession>A0A4R7YZ70</accession>
<evidence type="ECO:0000256" key="2">
    <source>
        <dbReference type="ARBA" id="ARBA00022475"/>
    </source>
</evidence>
<evidence type="ECO:0000256" key="3">
    <source>
        <dbReference type="ARBA" id="ARBA00022553"/>
    </source>
</evidence>
<keyword evidence="9 12" id="KW-1133">Transmembrane helix</keyword>
<dbReference type="SUPFAM" id="SSF55874">
    <property type="entry name" value="ATPase domain of HSP90 chaperone/DNA topoisomerase II/histidine kinase"/>
    <property type="match status" value="1"/>
</dbReference>
<evidence type="ECO:0000256" key="7">
    <source>
        <dbReference type="ARBA" id="ARBA00022777"/>
    </source>
</evidence>
<keyword evidence="6" id="KW-0547">Nucleotide-binding</keyword>
<dbReference type="InterPro" id="IPR003594">
    <property type="entry name" value="HATPase_dom"/>
</dbReference>
<organism evidence="14 15">
    <name type="scientific">Halanaerobium saccharolyticum</name>
    <dbReference type="NCBI Taxonomy" id="43595"/>
    <lineage>
        <taxon>Bacteria</taxon>
        <taxon>Bacillati</taxon>
        <taxon>Bacillota</taxon>
        <taxon>Clostridia</taxon>
        <taxon>Halanaerobiales</taxon>
        <taxon>Halanaerobiaceae</taxon>
        <taxon>Halanaerobium</taxon>
    </lineage>
</organism>
<feature type="transmembrane region" description="Helical" evidence="12">
    <location>
        <begin position="297"/>
        <end position="316"/>
    </location>
</feature>
<keyword evidence="2" id="KW-1003">Cell membrane</keyword>
<evidence type="ECO:0000256" key="11">
    <source>
        <dbReference type="ARBA" id="ARBA00023136"/>
    </source>
</evidence>
<keyword evidence="7 14" id="KW-0418">Kinase</keyword>
<dbReference type="GO" id="GO:0000155">
    <property type="term" value="F:phosphorelay sensor kinase activity"/>
    <property type="evidence" value="ECO:0007669"/>
    <property type="project" value="InterPro"/>
</dbReference>
<feature type="transmembrane region" description="Helical" evidence="12">
    <location>
        <begin position="21"/>
        <end position="42"/>
    </location>
</feature>
<evidence type="ECO:0000313" key="15">
    <source>
        <dbReference type="Proteomes" id="UP000294697"/>
    </source>
</evidence>
<dbReference type="GO" id="GO:0005524">
    <property type="term" value="F:ATP binding"/>
    <property type="evidence" value="ECO:0007669"/>
    <property type="project" value="UniProtKB-KW"/>
</dbReference>
<dbReference type="PROSITE" id="PS50109">
    <property type="entry name" value="HIS_KIN"/>
    <property type="match status" value="1"/>
</dbReference>
<dbReference type="Pfam" id="PF02518">
    <property type="entry name" value="HATPase_c"/>
    <property type="match status" value="1"/>
</dbReference>
<keyword evidence="8" id="KW-0067">ATP-binding</keyword>
<evidence type="ECO:0000256" key="10">
    <source>
        <dbReference type="ARBA" id="ARBA00023012"/>
    </source>
</evidence>
<evidence type="ECO:0000259" key="13">
    <source>
        <dbReference type="PROSITE" id="PS50109"/>
    </source>
</evidence>
<dbReference type="InterPro" id="IPR005467">
    <property type="entry name" value="His_kinase_dom"/>
</dbReference>
<dbReference type="InterPro" id="IPR010559">
    <property type="entry name" value="Sig_transdc_His_kin_internal"/>
</dbReference>
<evidence type="ECO:0000256" key="9">
    <source>
        <dbReference type="ARBA" id="ARBA00022989"/>
    </source>
</evidence>
<dbReference type="SMART" id="SM00387">
    <property type="entry name" value="HATPase_c"/>
    <property type="match status" value="1"/>
</dbReference>
<keyword evidence="5 12" id="KW-0812">Transmembrane</keyword>
<dbReference type="InterPro" id="IPR036890">
    <property type="entry name" value="HATPase_C_sf"/>
</dbReference>
<dbReference type="EMBL" id="SODA01000020">
    <property type="protein sequence ID" value="TDW01506.1"/>
    <property type="molecule type" value="Genomic_DNA"/>
</dbReference>
<evidence type="ECO:0000256" key="12">
    <source>
        <dbReference type="SAM" id="Phobius"/>
    </source>
</evidence>
<gene>
    <name evidence="14" type="ORF">C8C77_12036</name>
</gene>
<dbReference type="RefSeq" id="WP_111572812.1">
    <property type="nucleotide sequence ID" value="NZ_QLME01000019.1"/>
</dbReference>
<proteinExistence type="predicted"/>
<keyword evidence="3" id="KW-0597">Phosphoprotein</keyword>
<dbReference type="PANTHER" id="PTHR34220">
    <property type="entry name" value="SENSOR HISTIDINE KINASE YPDA"/>
    <property type="match status" value="1"/>
</dbReference>
<evidence type="ECO:0000256" key="1">
    <source>
        <dbReference type="ARBA" id="ARBA00004651"/>
    </source>
</evidence>
<dbReference type="OrthoDB" id="1729609at2"/>
<comment type="subcellular location">
    <subcellularLocation>
        <location evidence="1">Cell membrane</location>
        <topology evidence="1">Multi-pass membrane protein</topology>
    </subcellularLocation>
</comment>
<name>A0A4R7YZ70_9FIRM</name>
<evidence type="ECO:0000256" key="6">
    <source>
        <dbReference type="ARBA" id="ARBA00022741"/>
    </source>
</evidence>
<dbReference type="PANTHER" id="PTHR34220:SF11">
    <property type="entry name" value="SENSOR PROTEIN KINASE HPTS"/>
    <property type="match status" value="1"/>
</dbReference>
<protein>
    <submittedName>
        <fullName evidence="14">Two-component system sensor histidine kinase YesM</fullName>
    </submittedName>
</protein>